<dbReference type="Gene3D" id="1.10.287.4070">
    <property type="match status" value="1"/>
</dbReference>
<name>A0A813TFX7_9BILA</name>
<dbReference type="InterPro" id="IPR019175">
    <property type="entry name" value="Prp31_C"/>
</dbReference>
<evidence type="ECO:0000256" key="9">
    <source>
        <dbReference type="ARBA" id="ARBA00023274"/>
    </source>
</evidence>
<dbReference type="Gene3D" id="1.10.246.90">
    <property type="entry name" value="Nop domain"/>
    <property type="match status" value="1"/>
</dbReference>
<dbReference type="GO" id="GO:0005687">
    <property type="term" value="C:U4 snRNP"/>
    <property type="evidence" value="ECO:0007669"/>
    <property type="project" value="TreeGrafter"/>
</dbReference>
<reference evidence="14" key="1">
    <citation type="submission" date="2021-02" db="EMBL/GenBank/DDBJ databases">
        <authorList>
            <person name="Nowell W R."/>
        </authorList>
    </citation>
    <scope>NUCLEOTIDE SEQUENCE</scope>
</reference>
<dbReference type="Proteomes" id="UP000663870">
    <property type="component" value="Unassembled WGS sequence"/>
</dbReference>
<comment type="caution">
    <text evidence="14">The sequence shown here is derived from an EMBL/GenBank/DDBJ whole genome shotgun (WGS) entry which is preliminary data.</text>
</comment>
<organism evidence="14 15">
    <name type="scientific">Rotaria sordida</name>
    <dbReference type="NCBI Taxonomy" id="392033"/>
    <lineage>
        <taxon>Eukaryota</taxon>
        <taxon>Metazoa</taxon>
        <taxon>Spiralia</taxon>
        <taxon>Gnathifera</taxon>
        <taxon>Rotifera</taxon>
        <taxon>Eurotatoria</taxon>
        <taxon>Bdelloidea</taxon>
        <taxon>Philodinida</taxon>
        <taxon>Philodinidae</taxon>
        <taxon>Rotaria</taxon>
    </lineage>
</organism>
<evidence type="ECO:0000256" key="6">
    <source>
        <dbReference type="ARBA" id="ARBA00022884"/>
    </source>
</evidence>
<feature type="compositionally biased region" description="Basic residues" evidence="12">
    <location>
        <begin position="356"/>
        <end position="366"/>
    </location>
</feature>
<dbReference type="Pfam" id="PF09785">
    <property type="entry name" value="Prp31_C"/>
    <property type="match status" value="1"/>
</dbReference>
<sequence length="506" mass="55826">MSLADELLADLEEMDGGQGLSNNDQNNQTNDQSMEVDQTSSAIKSLPNANSVHAVAKLKDSLLLKETMKKIDFYTKHQRKSTAEIQGPVEHDPEYLLIVDANNLLVEIDNEIDIIHNFVRTIYYKRFPELEQLVQLPMDYLTTVQELANNVDRAKMNEKLPKFLTPATIMIVSVSASTTQGKNLTNEELERVMEACQMAMKLSENKQTILSYVESRMTFIAPNLSIIVGASTAAKLMGLAGGLTNLTKMPSCNILLLGAHKKLLGGFSSTAAMPHAGAIFYSKLVQDCPPDLRVRVARLVACKVTLAARVDSFHESPNGEQGKYLLIEIERRLEKLQEPPPVKAVKPLPPPLDSGRKKRGGRRHRKMKERLGMTQLRAEANQMKFGEIEEDAYQDAIGFSTGMIGKSGSGKVRAAQVDSKTKAKISQKIQKTLQRQNNPYGGTTTVHNRKQISGTASSVAFTPLQGLEIVNPNAVEKDKTGIESQKYFSNTFGFTKISPSVIPKAP</sequence>
<comment type="subcellular location">
    <subcellularLocation>
        <location evidence="1">Nucleus</location>
    </subcellularLocation>
</comment>
<evidence type="ECO:0000256" key="11">
    <source>
        <dbReference type="ARBA" id="ARBA00045397"/>
    </source>
</evidence>
<dbReference type="GO" id="GO:0046540">
    <property type="term" value="C:U4/U6 x U5 tri-snRNP complex"/>
    <property type="evidence" value="ECO:0007669"/>
    <property type="project" value="InterPro"/>
</dbReference>
<keyword evidence="15" id="KW-1185">Reference proteome</keyword>
<keyword evidence="5" id="KW-0747">Spliceosome</keyword>
<dbReference type="SUPFAM" id="SSF89124">
    <property type="entry name" value="Nop domain"/>
    <property type="match status" value="1"/>
</dbReference>
<dbReference type="PROSITE" id="PS51358">
    <property type="entry name" value="NOP"/>
    <property type="match status" value="1"/>
</dbReference>
<dbReference type="GO" id="GO:0003723">
    <property type="term" value="F:RNA binding"/>
    <property type="evidence" value="ECO:0007669"/>
    <property type="project" value="UniProtKB-KW"/>
</dbReference>
<keyword evidence="9" id="KW-0687">Ribonucleoprotein</keyword>
<dbReference type="InterPro" id="IPR027105">
    <property type="entry name" value="Prp31"/>
</dbReference>
<dbReference type="PANTHER" id="PTHR13904">
    <property type="entry name" value="PRE-MRNA SPLICING FACTOR PRP31"/>
    <property type="match status" value="1"/>
</dbReference>
<feature type="region of interest" description="Disordered" evidence="12">
    <location>
        <begin position="341"/>
        <end position="366"/>
    </location>
</feature>
<feature type="compositionally biased region" description="Low complexity" evidence="12">
    <location>
        <begin position="22"/>
        <end position="32"/>
    </location>
</feature>
<dbReference type="InterPro" id="IPR002687">
    <property type="entry name" value="Nop_dom"/>
</dbReference>
<evidence type="ECO:0000259" key="13">
    <source>
        <dbReference type="PROSITE" id="PS51358"/>
    </source>
</evidence>
<dbReference type="FunFam" id="1.10.287.4070:FF:000003">
    <property type="entry name" value="U4/U6 small nuclear ribonucleoprotein PRP31"/>
    <property type="match status" value="1"/>
</dbReference>
<dbReference type="EMBL" id="CAJNOL010000068">
    <property type="protein sequence ID" value="CAF0811111.1"/>
    <property type="molecule type" value="Genomic_DNA"/>
</dbReference>
<comment type="similarity">
    <text evidence="2">Belongs to the PRP31 family.</text>
</comment>
<evidence type="ECO:0000313" key="14">
    <source>
        <dbReference type="EMBL" id="CAF0811111.1"/>
    </source>
</evidence>
<evidence type="ECO:0000256" key="2">
    <source>
        <dbReference type="ARBA" id="ARBA00005572"/>
    </source>
</evidence>
<keyword evidence="7" id="KW-0508">mRNA splicing</keyword>
<evidence type="ECO:0000256" key="7">
    <source>
        <dbReference type="ARBA" id="ARBA00023187"/>
    </source>
</evidence>
<keyword evidence="4" id="KW-0507">mRNA processing</keyword>
<proteinExistence type="inferred from homology"/>
<dbReference type="SMART" id="SM00931">
    <property type="entry name" value="NOSIC"/>
    <property type="match status" value="1"/>
</dbReference>
<evidence type="ECO:0000256" key="1">
    <source>
        <dbReference type="ARBA" id="ARBA00004123"/>
    </source>
</evidence>
<evidence type="ECO:0000256" key="5">
    <source>
        <dbReference type="ARBA" id="ARBA00022728"/>
    </source>
</evidence>
<dbReference type="GO" id="GO:0071011">
    <property type="term" value="C:precatalytic spliceosome"/>
    <property type="evidence" value="ECO:0007669"/>
    <property type="project" value="TreeGrafter"/>
</dbReference>
<evidence type="ECO:0000256" key="10">
    <source>
        <dbReference type="ARBA" id="ARBA00030766"/>
    </source>
</evidence>
<keyword evidence="6" id="KW-0694">RNA-binding</keyword>
<evidence type="ECO:0000313" key="15">
    <source>
        <dbReference type="Proteomes" id="UP000663870"/>
    </source>
</evidence>
<keyword evidence="8" id="KW-0539">Nucleus</keyword>
<evidence type="ECO:0000256" key="12">
    <source>
        <dbReference type="SAM" id="MobiDB-lite"/>
    </source>
</evidence>
<accession>A0A813TFX7</accession>
<feature type="compositionally biased region" description="Pro residues" evidence="12">
    <location>
        <begin position="341"/>
        <end position="352"/>
    </location>
</feature>
<gene>
    <name evidence="14" type="ORF">JXQ802_LOCUS4723</name>
</gene>
<evidence type="ECO:0000256" key="4">
    <source>
        <dbReference type="ARBA" id="ARBA00022664"/>
    </source>
</evidence>
<dbReference type="InterPro" id="IPR012976">
    <property type="entry name" value="NOSIC"/>
</dbReference>
<dbReference type="InterPro" id="IPR042239">
    <property type="entry name" value="Nop_C"/>
</dbReference>
<feature type="region of interest" description="Disordered" evidence="12">
    <location>
        <begin position="15"/>
        <end position="41"/>
    </location>
</feature>
<evidence type="ECO:0000256" key="8">
    <source>
        <dbReference type="ARBA" id="ARBA00023242"/>
    </source>
</evidence>
<protein>
    <recommendedName>
        <fullName evidence="3">U4/U6 small nuclear ribonucleoprotein Prp31</fullName>
    </recommendedName>
    <alternativeName>
        <fullName evidence="10">Pre-mRNA-processing factor 31</fullName>
    </alternativeName>
</protein>
<dbReference type="AlphaFoldDB" id="A0A813TFX7"/>
<evidence type="ECO:0000256" key="3">
    <source>
        <dbReference type="ARBA" id="ARBA00013538"/>
    </source>
</evidence>
<dbReference type="GO" id="GO:0000244">
    <property type="term" value="P:spliceosomal tri-snRNP complex assembly"/>
    <property type="evidence" value="ECO:0007669"/>
    <property type="project" value="InterPro"/>
</dbReference>
<dbReference type="InterPro" id="IPR036070">
    <property type="entry name" value="Nop_dom_sf"/>
</dbReference>
<feature type="domain" description="Nop" evidence="13">
    <location>
        <begin position="220"/>
        <end position="338"/>
    </location>
</feature>
<dbReference type="PANTHER" id="PTHR13904:SF0">
    <property type="entry name" value="U4_U6 SMALL NUCLEAR RIBONUCLEOPROTEIN PRP31"/>
    <property type="match status" value="1"/>
</dbReference>
<comment type="function">
    <text evidence="11">Involved in pre-mRNA splicing as component of the spliceosome. Required for the assembly of the U4/U5/U6 tri-snRNP complex, one of the building blocks of the spliceosome.</text>
</comment>
<dbReference type="FunFam" id="1.10.246.90:FF:000002">
    <property type="entry name" value="U4/U6 small nuclear ribonucleoprotein Prp31"/>
    <property type="match status" value="1"/>
</dbReference>
<dbReference type="Pfam" id="PF01798">
    <property type="entry name" value="Nop"/>
    <property type="match status" value="1"/>
</dbReference>